<gene>
    <name evidence="3" type="ORF">NM06_18280</name>
</gene>
<dbReference type="InterPro" id="IPR000620">
    <property type="entry name" value="EamA_dom"/>
</dbReference>
<feature type="transmembrane region" description="Helical" evidence="1">
    <location>
        <begin position="35"/>
        <end position="53"/>
    </location>
</feature>
<feature type="transmembrane region" description="Helical" evidence="1">
    <location>
        <begin position="144"/>
        <end position="163"/>
    </location>
</feature>
<feature type="transmembrane region" description="Helical" evidence="1">
    <location>
        <begin position="231"/>
        <end position="251"/>
    </location>
</feature>
<keyword evidence="1" id="KW-0812">Transmembrane</keyword>
<feature type="domain" description="EamA" evidence="2">
    <location>
        <begin position="144"/>
        <end position="268"/>
    </location>
</feature>
<evidence type="ECO:0000313" key="4">
    <source>
        <dbReference type="Proteomes" id="UP000030451"/>
    </source>
</evidence>
<organism evidence="3 4">
    <name type="scientific">Photobacterium sp. (strain ATCC 43367)</name>
    <dbReference type="NCBI Taxonomy" id="379097"/>
    <lineage>
        <taxon>Bacteria</taxon>
        <taxon>Pseudomonadati</taxon>
        <taxon>Pseudomonadota</taxon>
        <taxon>Gammaproteobacteria</taxon>
        <taxon>Vibrionales</taxon>
        <taxon>Vibrionaceae</taxon>
        <taxon>Vibrio</taxon>
        <taxon>Vibrio oreintalis group</taxon>
    </lineage>
</organism>
<evidence type="ECO:0000259" key="2">
    <source>
        <dbReference type="Pfam" id="PF00892"/>
    </source>
</evidence>
<dbReference type="GO" id="GO:0016020">
    <property type="term" value="C:membrane"/>
    <property type="evidence" value="ECO:0007669"/>
    <property type="project" value="InterPro"/>
</dbReference>
<reference evidence="3 4" key="1">
    <citation type="submission" date="2014-10" db="EMBL/GenBank/DDBJ databases">
        <title>Genome sequencing of Vibrio sinaloensis T08.</title>
        <authorList>
            <person name="Chan K.-G."/>
            <person name="Mohamad N.I."/>
        </authorList>
    </citation>
    <scope>NUCLEOTIDE SEQUENCE [LARGE SCALE GENOMIC DNA]</scope>
    <source>
        <strain evidence="3 4">T08</strain>
    </source>
</reference>
<evidence type="ECO:0000313" key="3">
    <source>
        <dbReference type="EMBL" id="KGY07191.1"/>
    </source>
</evidence>
<dbReference type="SUPFAM" id="SSF103481">
    <property type="entry name" value="Multidrug resistance efflux transporter EmrE"/>
    <property type="match status" value="2"/>
</dbReference>
<dbReference type="STRING" id="379097.SE23_16570"/>
<feature type="transmembrane region" description="Helical" evidence="1">
    <location>
        <begin position="97"/>
        <end position="114"/>
    </location>
</feature>
<keyword evidence="1" id="KW-0472">Membrane</keyword>
<name>A0A0A5HUJ7_PHOS4</name>
<dbReference type="InterPro" id="IPR037185">
    <property type="entry name" value="EmrE-like"/>
</dbReference>
<feature type="transmembrane region" description="Helical" evidence="1">
    <location>
        <begin position="257"/>
        <end position="276"/>
    </location>
</feature>
<proteinExistence type="predicted"/>
<dbReference type="Gene3D" id="1.10.3730.20">
    <property type="match status" value="1"/>
</dbReference>
<dbReference type="Proteomes" id="UP000030451">
    <property type="component" value="Unassembled WGS sequence"/>
</dbReference>
<dbReference type="PANTHER" id="PTHR22911">
    <property type="entry name" value="ACYL-MALONYL CONDENSING ENZYME-RELATED"/>
    <property type="match status" value="1"/>
</dbReference>
<dbReference type="AlphaFoldDB" id="A0A0A5HUJ7"/>
<feature type="transmembrane region" description="Helical" evidence="1">
    <location>
        <begin position="121"/>
        <end position="138"/>
    </location>
</feature>
<dbReference type="PANTHER" id="PTHR22911:SF103">
    <property type="entry name" value="BLR2811 PROTEIN"/>
    <property type="match status" value="1"/>
</dbReference>
<keyword evidence="1" id="KW-1133">Transmembrane helix</keyword>
<evidence type="ECO:0000256" key="1">
    <source>
        <dbReference type="SAM" id="Phobius"/>
    </source>
</evidence>
<dbReference type="RefSeq" id="WP_038192789.1">
    <property type="nucleotide sequence ID" value="NZ_JRWP01000051.1"/>
</dbReference>
<accession>A0A0A5HUJ7</accession>
<dbReference type="OrthoDB" id="148351at2"/>
<protein>
    <submittedName>
        <fullName evidence="3">Multidrug transporter</fullName>
    </submittedName>
</protein>
<feature type="transmembrane region" description="Helical" evidence="1">
    <location>
        <begin position="73"/>
        <end position="91"/>
    </location>
</feature>
<feature type="transmembrane region" description="Helical" evidence="1">
    <location>
        <begin position="201"/>
        <end position="224"/>
    </location>
</feature>
<dbReference type="EMBL" id="JRWP01000051">
    <property type="protein sequence ID" value="KGY07191.1"/>
    <property type="molecule type" value="Genomic_DNA"/>
</dbReference>
<feature type="domain" description="EamA" evidence="2">
    <location>
        <begin position="6"/>
        <end position="137"/>
    </location>
</feature>
<feature type="transmembrane region" description="Helical" evidence="1">
    <location>
        <begin position="175"/>
        <end position="195"/>
    </location>
</feature>
<dbReference type="Pfam" id="PF00892">
    <property type="entry name" value="EamA"/>
    <property type="match status" value="2"/>
</dbReference>
<sequence>MSAHHLAILLLVLGNFAASVSDIAVKLLDGDVPTFQYVFIRQLFSLLLIWPLWHRQPKKERALISWKLQLLRAHLILMGSGCMVIAITHLPLATANAVFYAAPLLMLPLSVMLLKETPSLGKILASLFGFVGVLVVLRPSEFHWAALFALGTAMTLALFNITARRLPKEQTVVTTLYWTSLLSLPMSAILCAIYWQPMSNTSLLLILASAGLILSYNGLAVAAYKRAPAGNIAIAENSGLVFVTLFGVVWFSEVPDWLTLVGILMIVVPLIPWRSLRFRPAAKGA</sequence>
<comment type="caution">
    <text evidence="3">The sequence shown here is derived from an EMBL/GenBank/DDBJ whole genome shotgun (WGS) entry which is preliminary data.</text>
</comment>